<organism evidence="1 2">
    <name type="scientific">Raoultibacter massiliensis</name>
    <dbReference type="NCBI Taxonomy" id="1852371"/>
    <lineage>
        <taxon>Bacteria</taxon>
        <taxon>Bacillati</taxon>
        <taxon>Actinomycetota</taxon>
        <taxon>Coriobacteriia</taxon>
        <taxon>Eggerthellales</taxon>
        <taxon>Eggerthellaceae</taxon>
        <taxon>Raoultibacter</taxon>
    </lineage>
</organism>
<dbReference type="SUPFAM" id="SSF56059">
    <property type="entry name" value="Glutathione synthetase ATP-binding domain-like"/>
    <property type="match status" value="1"/>
</dbReference>
<proteinExistence type="predicted"/>
<reference evidence="1 2" key="1">
    <citation type="submission" date="2024-04" db="EMBL/GenBank/DDBJ databases">
        <title>Human intestinal bacterial collection.</title>
        <authorList>
            <person name="Pauvert C."/>
            <person name="Hitch T.C.A."/>
            <person name="Clavel T."/>
        </authorList>
    </citation>
    <scope>NUCLEOTIDE SEQUENCE [LARGE SCALE GENOMIC DNA]</scope>
    <source>
        <strain evidence="1 2">CLA-KB-H42</strain>
    </source>
</reference>
<gene>
    <name evidence="1" type="ORF">AAA083_05385</name>
</gene>
<dbReference type="RefSeq" id="WP_102374902.1">
    <property type="nucleotide sequence ID" value="NZ_JBBNOP010000003.1"/>
</dbReference>
<dbReference type="Proteomes" id="UP001487305">
    <property type="component" value="Unassembled WGS sequence"/>
</dbReference>
<sequence>MRQNRREYIEILESLDGDVPGRKAALDYVEDSDIWAHGAPVPFSYVPNLVGADDVSFLRSVCKTTHAILTKVIHRFLDDPAYRKLFHFPAEVERLILLPCCYDELLPLARFDLFLDEETRAFKFCEFNTDGSGAMSRDLEIGRALQLGATYREFAERYAVGRFELFDSWVEAFMADYRACPNAKERPTVAVTDFRESGVFSDFNRFIEAFERAGYPARFVDVRAFEFDGEHLVDPADGTVVDAVYRRAVTSEMIRHSGECEALIDAVAAQKVCLIGHFRTTVVHSKVVSVVLFDEETRSFLTEEECAFIDEHVPRTYRLRRDSDLDIEAVKADKDAWIIKPEDDYGAHGVYPGVEFAEGDWAEIVENNIDAGYVAQEYYPPHKVDLVVPELPEDGDRCKVEAWESMPGLYVYNGELEGMYCRYGKRGIIALDHGGLCAPTFKVDREEPIA</sequence>
<dbReference type="GO" id="GO:0016874">
    <property type="term" value="F:ligase activity"/>
    <property type="evidence" value="ECO:0007669"/>
    <property type="project" value="UniProtKB-KW"/>
</dbReference>
<name>A0ABV1JDI1_9ACTN</name>
<keyword evidence="1" id="KW-0436">Ligase</keyword>
<comment type="caution">
    <text evidence="1">The sequence shown here is derived from an EMBL/GenBank/DDBJ whole genome shotgun (WGS) entry which is preliminary data.</text>
</comment>
<evidence type="ECO:0000313" key="1">
    <source>
        <dbReference type="EMBL" id="MEQ3362406.1"/>
    </source>
</evidence>
<accession>A0ABV1JDI1</accession>
<dbReference type="EMBL" id="JBBNOP010000003">
    <property type="protein sequence ID" value="MEQ3362406.1"/>
    <property type="molecule type" value="Genomic_DNA"/>
</dbReference>
<protein>
    <submittedName>
        <fullName evidence="1">Carboxylate--amine ligase</fullName>
    </submittedName>
</protein>
<evidence type="ECO:0000313" key="2">
    <source>
        <dbReference type="Proteomes" id="UP001487305"/>
    </source>
</evidence>
<keyword evidence="2" id="KW-1185">Reference proteome</keyword>